<gene>
    <name evidence="4" type="ORF">FA15DRAFT_698423</name>
</gene>
<dbReference type="PANTHER" id="PTHR10039">
    <property type="entry name" value="AMELOGENIN"/>
    <property type="match status" value="1"/>
</dbReference>
<dbReference type="Gene3D" id="1.25.40.10">
    <property type="entry name" value="Tetratricopeptide repeat domain"/>
    <property type="match status" value="1"/>
</dbReference>
<evidence type="ECO:0000313" key="5">
    <source>
        <dbReference type="Proteomes" id="UP000307440"/>
    </source>
</evidence>
<feature type="domain" description="Nephrocystin 3-like N-terminal" evidence="3">
    <location>
        <begin position="140"/>
        <end position="271"/>
    </location>
</feature>
<dbReference type="Proteomes" id="UP000307440">
    <property type="component" value="Unassembled WGS sequence"/>
</dbReference>
<proteinExistence type="predicted"/>
<reference evidence="4 5" key="1">
    <citation type="journal article" date="2019" name="Nat. Ecol. Evol.">
        <title>Megaphylogeny resolves global patterns of mushroom evolution.</title>
        <authorList>
            <person name="Varga T."/>
            <person name="Krizsan K."/>
            <person name="Foldi C."/>
            <person name="Dima B."/>
            <person name="Sanchez-Garcia M."/>
            <person name="Sanchez-Ramirez S."/>
            <person name="Szollosi G.J."/>
            <person name="Szarkandi J.G."/>
            <person name="Papp V."/>
            <person name="Albert L."/>
            <person name="Andreopoulos W."/>
            <person name="Angelini C."/>
            <person name="Antonin V."/>
            <person name="Barry K.W."/>
            <person name="Bougher N.L."/>
            <person name="Buchanan P."/>
            <person name="Buyck B."/>
            <person name="Bense V."/>
            <person name="Catcheside P."/>
            <person name="Chovatia M."/>
            <person name="Cooper J."/>
            <person name="Damon W."/>
            <person name="Desjardin D."/>
            <person name="Finy P."/>
            <person name="Geml J."/>
            <person name="Haridas S."/>
            <person name="Hughes K."/>
            <person name="Justo A."/>
            <person name="Karasinski D."/>
            <person name="Kautmanova I."/>
            <person name="Kiss B."/>
            <person name="Kocsube S."/>
            <person name="Kotiranta H."/>
            <person name="LaButti K.M."/>
            <person name="Lechner B.E."/>
            <person name="Liimatainen K."/>
            <person name="Lipzen A."/>
            <person name="Lukacs Z."/>
            <person name="Mihaltcheva S."/>
            <person name="Morgado L.N."/>
            <person name="Niskanen T."/>
            <person name="Noordeloos M.E."/>
            <person name="Ohm R.A."/>
            <person name="Ortiz-Santana B."/>
            <person name="Ovrebo C."/>
            <person name="Racz N."/>
            <person name="Riley R."/>
            <person name="Savchenko A."/>
            <person name="Shiryaev A."/>
            <person name="Soop K."/>
            <person name="Spirin V."/>
            <person name="Szebenyi C."/>
            <person name="Tomsovsky M."/>
            <person name="Tulloss R.E."/>
            <person name="Uehling J."/>
            <person name="Grigoriev I.V."/>
            <person name="Vagvolgyi C."/>
            <person name="Papp T."/>
            <person name="Martin F.M."/>
            <person name="Miettinen O."/>
            <person name="Hibbett D.S."/>
            <person name="Nagy L.G."/>
        </authorList>
    </citation>
    <scope>NUCLEOTIDE SEQUENCE [LARGE SCALE GENOMIC DNA]</scope>
    <source>
        <strain evidence="4 5">CBS 121175</strain>
    </source>
</reference>
<evidence type="ECO:0000256" key="1">
    <source>
        <dbReference type="ARBA" id="ARBA00022737"/>
    </source>
</evidence>
<sequence length="723" mass="80777">MDLWKHLRGSRDTVRSDCFKKVAIDAFSGTSLSRLPSPHLSFAAAPPFSAPVPPAAKRSSPASPPPAAAPMPLQLPSGIEVEIGEAFRRLPDPRGCTWDPSLMCLSGTRISQLNELTTWAVAIPDPKVQHAEVTLVADALGSGKTALMHTVCQHICREGHLVACFFFSRMDRQSTASHFMGVLIRGLCAINKPIKRRVGELLLQDACLANASPEEQWERLILPILSLLPPGRPFVVGIDALDEERSGSLLTILQKDVPLLPRTFRFIVTTRPLKQIMKELRNQGHIRRTTWSLTGATCRQDLEKYVESRLARSDFDRPISPKMVADLVSKTEGVFLWITTVLNHVELSFDPYDELETIIYGKSEHWQENEEGTVALDNIFTRILSKLKWTDPNFVELFTKVVGALVTLKQPLSSNGLASLLGIPVAEVHKICKDVWPLLQNYHPNRSKQPIRLVHLCVKEFLTDRAPAPYRLDCQQHHKKLSKLALRVIKSDLNHHNVEAAVDYGRRAAGLWRELASRNSDPDTFYGDLSLSLYNLAIDLANLKRYQEAVTEIVDSIQMRRRLAANDPAVYDPLLALSLVNHALYLHQLGRTADAVVPAQEAVNIWQGLAGQDSLEHNGNYALAMHNLADYLHILERSKEAIPLNAQAVDIRRRIVDHQCFALDSAHDFVDSLRQYAACLEACGLGGDAAGLRQEILDVLHIMAEKDPKRFGPELEQTRLQFS</sequence>
<dbReference type="SUPFAM" id="SSF48452">
    <property type="entry name" value="TPR-like"/>
    <property type="match status" value="1"/>
</dbReference>
<dbReference type="SUPFAM" id="SSF52540">
    <property type="entry name" value="P-loop containing nucleoside triphosphate hydrolases"/>
    <property type="match status" value="1"/>
</dbReference>
<evidence type="ECO:0000259" key="3">
    <source>
        <dbReference type="Pfam" id="PF24883"/>
    </source>
</evidence>
<dbReference type="Pfam" id="PF24883">
    <property type="entry name" value="NPHP3_N"/>
    <property type="match status" value="1"/>
</dbReference>
<dbReference type="AlphaFoldDB" id="A0A5C3KCA9"/>
<evidence type="ECO:0000313" key="4">
    <source>
        <dbReference type="EMBL" id="TFK17482.1"/>
    </source>
</evidence>
<dbReference type="InterPro" id="IPR027417">
    <property type="entry name" value="P-loop_NTPase"/>
</dbReference>
<organism evidence="4 5">
    <name type="scientific">Coprinopsis marcescibilis</name>
    <name type="common">Agaric fungus</name>
    <name type="synonym">Psathyrella marcescibilis</name>
    <dbReference type="NCBI Taxonomy" id="230819"/>
    <lineage>
        <taxon>Eukaryota</taxon>
        <taxon>Fungi</taxon>
        <taxon>Dikarya</taxon>
        <taxon>Basidiomycota</taxon>
        <taxon>Agaricomycotina</taxon>
        <taxon>Agaricomycetes</taxon>
        <taxon>Agaricomycetidae</taxon>
        <taxon>Agaricales</taxon>
        <taxon>Agaricineae</taxon>
        <taxon>Psathyrellaceae</taxon>
        <taxon>Coprinopsis</taxon>
    </lineage>
</organism>
<dbReference type="InterPro" id="IPR056884">
    <property type="entry name" value="NPHP3-like_N"/>
</dbReference>
<dbReference type="InterPro" id="IPR011990">
    <property type="entry name" value="TPR-like_helical_dom_sf"/>
</dbReference>
<feature type="region of interest" description="Disordered" evidence="2">
    <location>
        <begin position="51"/>
        <end position="71"/>
    </location>
</feature>
<keyword evidence="1" id="KW-0677">Repeat</keyword>
<dbReference type="OrthoDB" id="3038309at2759"/>
<evidence type="ECO:0000256" key="2">
    <source>
        <dbReference type="SAM" id="MobiDB-lite"/>
    </source>
</evidence>
<keyword evidence="5" id="KW-1185">Reference proteome</keyword>
<dbReference type="Pfam" id="PF13374">
    <property type="entry name" value="TPR_10"/>
    <property type="match status" value="2"/>
</dbReference>
<dbReference type="EMBL" id="ML210504">
    <property type="protein sequence ID" value="TFK17482.1"/>
    <property type="molecule type" value="Genomic_DNA"/>
</dbReference>
<accession>A0A5C3KCA9</accession>
<dbReference type="STRING" id="230819.A0A5C3KCA9"/>
<protein>
    <recommendedName>
        <fullName evidence="3">Nephrocystin 3-like N-terminal domain-containing protein</fullName>
    </recommendedName>
</protein>
<name>A0A5C3KCA9_COPMA</name>